<evidence type="ECO:0000313" key="1">
    <source>
        <dbReference type="EMBL" id="MBP2040968.1"/>
    </source>
</evidence>
<dbReference type="SUPFAM" id="SSF52172">
    <property type="entry name" value="CheY-like"/>
    <property type="match status" value="1"/>
</dbReference>
<sequence length="119" mass="13049">MPELRVVPRPDQEPLRVLMMCDHRRLAPALHQGLQTEGFATDVVQDSVTGLFPARKHPYDVVVLDLTGPAADPGPAQHRRALHQLLAQEGGHLVRAQQQRDRAGVGVPVVELSVGADFR</sequence>
<comment type="caution">
    <text evidence="1">The sequence shown here is derived from an EMBL/GenBank/DDBJ whole genome shotgun (WGS) entry which is preliminary data.</text>
</comment>
<dbReference type="Gene3D" id="3.40.50.2300">
    <property type="match status" value="1"/>
</dbReference>
<dbReference type="RefSeq" id="WP_281064140.1">
    <property type="nucleotide sequence ID" value="NZ_JAGGLQ010000020.1"/>
</dbReference>
<keyword evidence="2" id="KW-1185">Reference proteome</keyword>
<protein>
    <submittedName>
        <fullName evidence="1">CheY-like chemotaxis protein</fullName>
    </submittedName>
</protein>
<dbReference type="EMBL" id="JAGGLQ010000020">
    <property type="protein sequence ID" value="MBP2040968.1"/>
    <property type="molecule type" value="Genomic_DNA"/>
</dbReference>
<dbReference type="InterPro" id="IPR011006">
    <property type="entry name" value="CheY-like_superfamily"/>
</dbReference>
<name>A0ABS4LG22_STRAV</name>
<organism evidence="1 2">
    <name type="scientific">Streptomyces avidinii</name>
    <dbReference type="NCBI Taxonomy" id="1895"/>
    <lineage>
        <taxon>Bacteria</taxon>
        <taxon>Bacillati</taxon>
        <taxon>Actinomycetota</taxon>
        <taxon>Actinomycetes</taxon>
        <taxon>Kitasatosporales</taxon>
        <taxon>Streptomycetaceae</taxon>
        <taxon>Streptomyces</taxon>
    </lineage>
</organism>
<dbReference type="Proteomes" id="UP001519310">
    <property type="component" value="Unassembled WGS sequence"/>
</dbReference>
<accession>A0ABS4LG22</accession>
<proteinExistence type="predicted"/>
<gene>
    <name evidence="1" type="ORF">J2Z77_006825</name>
</gene>
<evidence type="ECO:0000313" key="2">
    <source>
        <dbReference type="Proteomes" id="UP001519310"/>
    </source>
</evidence>
<reference evidence="1 2" key="1">
    <citation type="submission" date="2021-03" db="EMBL/GenBank/DDBJ databases">
        <title>Genomic Encyclopedia of Type Strains, Phase IV (KMG-IV): sequencing the most valuable type-strain genomes for metagenomic binning, comparative biology and taxonomic classification.</title>
        <authorList>
            <person name="Goeker M."/>
        </authorList>
    </citation>
    <scope>NUCLEOTIDE SEQUENCE [LARGE SCALE GENOMIC DNA]</scope>
    <source>
        <strain evidence="1 2">DSM 40526</strain>
    </source>
</reference>